<sequence length="67" mass="7531">MRCRSGHERQPRAQALQQTSTGMGWRRGLNPCGTPYRNRGACVSGHNCRSAAGHMTLRWGVRRHTDP</sequence>
<feature type="region of interest" description="Disordered" evidence="1">
    <location>
        <begin position="1"/>
        <end position="27"/>
    </location>
</feature>
<reference evidence="2" key="1">
    <citation type="journal article" date="2022" name="bioRxiv">
        <title>Sequencing and chromosome-scale assembly of the giantPleurodeles waltlgenome.</title>
        <authorList>
            <person name="Brown T."/>
            <person name="Elewa A."/>
            <person name="Iarovenko S."/>
            <person name="Subramanian E."/>
            <person name="Araus A.J."/>
            <person name="Petzold A."/>
            <person name="Susuki M."/>
            <person name="Suzuki K.-i.T."/>
            <person name="Hayashi T."/>
            <person name="Toyoda A."/>
            <person name="Oliveira C."/>
            <person name="Osipova E."/>
            <person name="Leigh N.D."/>
            <person name="Simon A."/>
            <person name="Yun M.H."/>
        </authorList>
    </citation>
    <scope>NUCLEOTIDE SEQUENCE</scope>
    <source>
        <strain evidence="2">20211129_DDA</strain>
        <tissue evidence="2">Liver</tissue>
    </source>
</reference>
<accession>A0AAV7QI36</accession>
<dbReference type="AlphaFoldDB" id="A0AAV7QI36"/>
<organism evidence="2 3">
    <name type="scientific">Pleurodeles waltl</name>
    <name type="common">Iberian ribbed newt</name>
    <dbReference type="NCBI Taxonomy" id="8319"/>
    <lineage>
        <taxon>Eukaryota</taxon>
        <taxon>Metazoa</taxon>
        <taxon>Chordata</taxon>
        <taxon>Craniata</taxon>
        <taxon>Vertebrata</taxon>
        <taxon>Euteleostomi</taxon>
        <taxon>Amphibia</taxon>
        <taxon>Batrachia</taxon>
        <taxon>Caudata</taxon>
        <taxon>Salamandroidea</taxon>
        <taxon>Salamandridae</taxon>
        <taxon>Pleurodelinae</taxon>
        <taxon>Pleurodeles</taxon>
    </lineage>
</organism>
<evidence type="ECO:0000256" key="1">
    <source>
        <dbReference type="SAM" id="MobiDB-lite"/>
    </source>
</evidence>
<feature type="compositionally biased region" description="Basic and acidic residues" evidence="1">
    <location>
        <begin position="1"/>
        <end position="11"/>
    </location>
</feature>
<gene>
    <name evidence="2" type="ORF">NDU88_005423</name>
</gene>
<comment type="caution">
    <text evidence="2">The sequence shown here is derived from an EMBL/GenBank/DDBJ whole genome shotgun (WGS) entry which is preliminary data.</text>
</comment>
<dbReference type="EMBL" id="JANPWB010000010">
    <property type="protein sequence ID" value="KAJ1139046.1"/>
    <property type="molecule type" value="Genomic_DNA"/>
</dbReference>
<keyword evidence="3" id="KW-1185">Reference proteome</keyword>
<protein>
    <submittedName>
        <fullName evidence="2">Uncharacterized protein</fullName>
    </submittedName>
</protein>
<evidence type="ECO:0000313" key="2">
    <source>
        <dbReference type="EMBL" id="KAJ1139046.1"/>
    </source>
</evidence>
<evidence type="ECO:0000313" key="3">
    <source>
        <dbReference type="Proteomes" id="UP001066276"/>
    </source>
</evidence>
<name>A0AAV7QI36_PLEWA</name>
<dbReference type="Proteomes" id="UP001066276">
    <property type="component" value="Chromosome 6"/>
</dbReference>
<proteinExistence type="predicted"/>